<dbReference type="CDD" id="cd05390">
    <property type="entry name" value="HypB"/>
    <property type="match status" value="1"/>
</dbReference>
<dbReference type="GO" id="GO:0005525">
    <property type="term" value="F:GTP binding"/>
    <property type="evidence" value="ECO:0007669"/>
    <property type="project" value="UniProtKB-KW"/>
</dbReference>
<evidence type="ECO:0000256" key="2">
    <source>
        <dbReference type="ARBA" id="ARBA00022596"/>
    </source>
</evidence>
<dbReference type="InterPro" id="IPR004392">
    <property type="entry name" value="Hyd_mat_HypB"/>
</dbReference>
<organism evidence="9 10">
    <name type="scientific">Dendrosporobacter quercicolus</name>
    <dbReference type="NCBI Taxonomy" id="146817"/>
    <lineage>
        <taxon>Bacteria</taxon>
        <taxon>Bacillati</taxon>
        <taxon>Bacillota</taxon>
        <taxon>Negativicutes</taxon>
        <taxon>Selenomonadales</taxon>
        <taxon>Sporomusaceae</taxon>
        <taxon>Dendrosporobacter</taxon>
    </lineage>
</organism>
<dbReference type="InterPro" id="IPR003495">
    <property type="entry name" value="CobW/HypB/UreG_nucleotide-bd"/>
</dbReference>
<dbReference type="GO" id="GO:0051604">
    <property type="term" value="P:protein maturation"/>
    <property type="evidence" value="ECO:0007669"/>
    <property type="project" value="InterPro"/>
</dbReference>
<dbReference type="PIRSF" id="PIRSF005624">
    <property type="entry name" value="Ni-bind_GTPase"/>
    <property type="match status" value="1"/>
</dbReference>
<evidence type="ECO:0000313" key="10">
    <source>
        <dbReference type="Proteomes" id="UP000214880"/>
    </source>
</evidence>
<keyword evidence="6" id="KW-0862">Zinc</keyword>
<protein>
    <submittedName>
        <fullName evidence="9">Hydrogenase nickel incorporation protein HypB</fullName>
    </submittedName>
</protein>
<sequence>MEIKVMANILEANEAMAAQVGKRLLSKGVFALNLMGAPGCGKTALLEHTIAALRRELRIAVIEGDLYTDRDARRIEMQGAPVVQINTAGGCHLDANMVNIALDCLDLEDLDIVIIENVGNLVCPAEFDIGEQARVTVLSITEGEDKPQKYPLIFREADAVVLNKIDLLPFTDFNLPSAINDLTTMNGAASVLAVSCRTGEGLDDWYDWLRAQVKKQARC</sequence>
<evidence type="ECO:0000256" key="6">
    <source>
        <dbReference type="ARBA" id="ARBA00022833"/>
    </source>
</evidence>
<evidence type="ECO:0000313" key="9">
    <source>
        <dbReference type="EMBL" id="SDN16589.1"/>
    </source>
</evidence>
<proteinExistence type="inferred from homology"/>
<feature type="domain" description="CobW/HypB/UreG nucleotide-binding" evidence="8">
    <location>
        <begin position="33"/>
        <end position="191"/>
    </location>
</feature>
<name>A0A1G9Z5E3_9FIRM</name>
<reference evidence="9 10" key="1">
    <citation type="submission" date="2016-10" db="EMBL/GenBank/DDBJ databases">
        <authorList>
            <person name="de Groot N.N."/>
        </authorList>
    </citation>
    <scope>NUCLEOTIDE SEQUENCE [LARGE SCALE GENOMIC DNA]</scope>
    <source>
        <strain evidence="9 10">DSM 1736</strain>
    </source>
</reference>
<dbReference type="OrthoDB" id="9802035at2"/>
<evidence type="ECO:0000256" key="5">
    <source>
        <dbReference type="ARBA" id="ARBA00022801"/>
    </source>
</evidence>
<dbReference type="NCBIfam" id="TIGR00073">
    <property type="entry name" value="hypB"/>
    <property type="match status" value="1"/>
</dbReference>
<keyword evidence="5" id="KW-0378">Hydrolase</keyword>
<dbReference type="GO" id="GO:0016151">
    <property type="term" value="F:nickel cation binding"/>
    <property type="evidence" value="ECO:0007669"/>
    <property type="project" value="InterPro"/>
</dbReference>
<evidence type="ECO:0000256" key="4">
    <source>
        <dbReference type="ARBA" id="ARBA00022741"/>
    </source>
</evidence>
<keyword evidence="4" id="KW-0547">Nucleotide-binding</keyword>
<dbReference type="EMBL" id="FNHB01000013">
    <property type="protein sequence ID" value="SDN16589.1"/>
    <property type="molecule type" value="Genomic_DNA"/>
</dbReference>
<dbReference type="GO" id="GO:0003924">
    <property type="term" value="F:GTPase activity"/>
    <property type="evidence" value="ECO:0007669"/>
    <property type="project" value="InterPro"/>
</dbReference>
<dbReference type="Gene3D" id="3.40.50.300">
    <property type="entry name" value="P-loop containing nucleotide triphosphate hydrolases"/>
    <property type="match status" value="1"/>
</dbReference>
<dbReference type="InterPro" id="IPR027417">
    <property type="entry name" value="P-loop_NTPase"/>
</dbReference>
<dbReference type="PANTHER" id="PTHR30134:SF2">
    <property type="entry name" value="HYDROGENASE MATURATION FACTOR HYPB"/>
    <property type="match status" value="1"/>
</dbReference>
<dbReference type="SUPFAM" id="SSF52540">
    <property type="entry name" value="P-loop containing nucleoside triphosphate hydrolases"/>
    <property type="match status" value="1"/>
</dbReference>
<keyword evidence="10" id="KW-1185">Reference proteome</keyword>
<keyword evidence="3" id="KW-0479">Metal-binding</keyword>
<dbReference type="Proteomes" id="UP000214880">
    <property type="component" value="Unassembled WGS sequence"/>
</dbReference>
<dbReference type="RefSeq" id="WP_092074844.1">
    <property type="nucleotide sequence ID" value="NZ_FNHB01000013.1"/>
</dbReference>
<dbReference type="Pfam" id="PF02492">
    <property type="entry name" value="cobW"/>
    <property type="match status" value="1"/>
</dbReference>
<comment type="similarity">
    <text evidence="1">Belongs to the SIMIBI class G3E GTPase family. HypB/HupM subfamily.</text>
</comment>
<dbReference type="STRING" id="146817.SAMN04488502_11348"/>
<keyword evidence="2" id="KW-0533">Nickel</keyword>
<gene>
    <name evidence="9" type="ORF">SAMN04488502_11348</name>
</gene>
<evidence type="ECO:0000259" key="8">
    <source>
        <dbReference type="Pfam" id="PF02492"/>
    </source>
</evidence>
<dbReference type="PANTHER" id="PTHR30134">
    <property type="entry name" value="HYDROGENASE PROTEIN ASSEMBLY PROTEIN, NICKEL CHAPERONE"/>
    <property type="match status" value="1"/>
</dbReference>
<accession>A0A1G9Z5E3</accession>
<dbReference type="AlphaFoldDB" id="A0A1G9Z5E3"/>
<dbReference type="GO" id="GO:0008270">
    <property type="term" value="F:zinc ion binding"/>
    <property type="evidence" value="ECO:0007669"/>
    <property type="project" value="TreeGrafter"/>
</dbReference>
<keyword evidence="7" id="KW-0342">GTP-binding</keyword>
<evidence type="ECO:0000256" key="7">
    <source>
        <dbReference type="ARBA" id="ARBA00023134"/>
    </source>
</evidence>
<evidence type="ECO:0000256" key="1">
    <source>
        <dbReference type="ARBA" id="ARBA00006211"/>
    </source>
</evidence>
<evidence type="ECO:0000256" key="3">
    <source>
        <dbReference type="ARBA" id="ARBA00022723"/>
    </source>
</evidence>